<comment type="similarity">
    <text evidence="2 11">Belongs to the glucose-1-phosphate thymidylyltransferase family.</text>
</comment>
<evidence type="ECO:0000256" key="4">
    <source>
        <dbReference type="ARBA" id="ARBA00012461"/>
    </source>
</evidence>
<dbReference type="FunFam" id="3.90.550.10:FF:000023">
    <property type="entry name" value="Glucose-1-phosphate thymidylyltransferase"/>
    <property type="match status" value="1"/>
</dbReference>
<evidence type="ECO:0000256" key="10">
    <source>
        <dbReference type="ARBA" id="ARBA00049336"/>
    </source>
</evidence>
<comment type="function">
    <text evidence="9 11">Catalyzes the formation of dTDP-glucose, from dTTP and glucose 1-phosphate, as well as its pyrophosphorolysis.</text>
</comment>
<keyword evidence="14" id="KW-1185">Reference proteome</keyword>
<keyword evidence="8 11" id="KW-0460">Magnesium</keyword>
<dbReference type="InterPro" id="IPR005907">
    <property type="entry name" value="G1P_thy_trans_s"/>
</dbReference>
<dbReference type="EMBL" id="AP023176">
    <property type="protein sequence ID" value="BCF92888.1"/>
    <property type="molecule type" value="Genomic_DNA"/>
</dbReference>
<proteinExistence type="inferred from homology"/>
<dbReference type="Gene3D" id="3.90.550.10">
    <property type="entry name" value="Spore Coat Polysaccharide Biosynthesis Protein SpsA, Chain A"/>
    <property type="match status" value="1"/>
</dbReference>
<dbReference type="Proteomes" id="UP000510888">
    <property type="component" value="Plasmid PPGU16_p1"/>
</dbReference>
<dbReference type="EC" id="2.7.7.24" evidence="4 11"/>
<evidence type="ECO:0000256" key="11">
    <source>
        <dbReference type="RuleBase" id="RU003706"/>
    </source>
</evidence>
<keyword evidence="5 11" id="KW-0808">Transferase</keyword>
<dbReference type="SUPFAM" id="SSF53448">
    <property type="entry name" value="Nucleotide-diphospho-sugar transferases"/>
    <property type="match status" value="1"/>
</dbReference>
<evidence type="ECO:0000256" key="3">
    <source>
        <dbReference type="ARBA" id="ARBA00011881"/>
    </source>
</evidence>
<sequence length="317" mass="35041">MARKGIILAGGSGTRLYPVTHSVSKQLLPVYDKPMIYYPLSTLMMAGIRDVLIISTPQDVPRFQALLGDGERWGMNVQYAVQPSPGGIAQAFIIGRAFVGNDASALVLGDNIFYGNDLVKQLDHASQRTDGATVFAYHVNDPERYGVVEFDPEFKAVSIEEKPMRPRSSYAVTGLYFYDRQVCDIAADINPSARGELEITDVNVHYLRQQQLHVEIMGRGYAWLDTGTHDSLIDAATFIATLQKRQGMMVACPEEIAFRMQWIDGDALQALARPLSKTAYGKYLSDIAQDRVVGPSMESGIEPVVADYQGGRIRRVS</sequence>
<feature type="domain" description="Nucleotidyl transferase" evidence="12">
    <location>
        <begin position="4"/>
        <end position="240"/>
    </location>
</feature>
<evidence type="ECO:0000256" key="1">
    <source>
        <dbReference type="ARBA" id="ARBA00001946"/>
    </source>
</evidence>
<keyword evidence="6 11" id="KW-0548">Nucleotidyltransferase</keyword>
<accession>A0A7I8BX96</accession>
<name>A0A7I8BX96_9BURK</name>
<protein>
    <recommendedName>
        <fullName evidence="4 11">Glucose-1-phosphate thymidylyltransferase</fullName>
        <ecNumber evidence="4 11">2.7.7.24</ecNumber>
    </recommendedName>
</protein>
<evidence type="ECO:0000256" key="9">
    <source>
        <dbReference type="ARBA" id="ARBA00037065"/>
    </source>
</evidence>
<dbReference type="GO" id="GO:0046872">
    <property type="term" value="F:metal ion binding"/>
    <property type="evidence" value="ECO:0007669"/>
    <property type="project" value="UniProtKB-KW"/>
</dbReference>
<dbReference type="GO" id="GO:0008879">
    <property type="term" value="F:glucose-1-phosphate thymidylyltransferase activity"/>
    <property type="evidence" value="ECO:0007669"/>
    <property type="project" value="UniProtKB-EC"/>
</dbReference>
<geneLocation type="plasmid" evidence="13 14">
    <name>PPGU16_p1</name>
</geneLocation>
<comment type="cofactor">
    <cofactor evidence="1">
        <name>Mg(2+)</name>
        <dbReference type="ChEBI" id="CHEBI:18420"/>
    </cofactor>
</comment>
<evidence type="ECO:0000313" key="14">
    <source>
        <dbReference type="Proteomes" id="UP000510888"/>
    </source>
</evidence>
<dbReference type="InterPro" id="IPR029044">
    <property type="entry name" value="Nucleotide-diphossugar_trans"/>
</dbReference>
<dbReference type="RefSeq" id="WP_180726391.1">
    <property type="nucleotide sequence ID" value="NZ_AP023176.1"/>
</dbReference>
<dbReference type="PANTHER" id="PTHR43532">
    <property type="entry name" value="GLUCOSE-1-PHOSPHATE THYMIDYLYLTRANSFERASE"/>
    <property type="match status" value="1"/>
</dbReference>
<dbReference type="CDD" id="cd02538">
    <property type="entry name" value="G1P_TT_short"/>
    <property type="match status" value="1"/>
</dbReference>
<comment type="subunit">
    <text evidence="3">Homotetramer.</text>
</comment>
<keyword evidence="7 11" id="KW-0479">Metal-binding</keyword>
<organism evidence="13 14">
    <name type="scientific">Paraburkholderia largidicola</name>
    <dbReference type="NCBI Taxonomy" id="3014751"/>
    <lineage>
        <taxon>Bacteria</taxon>
        <taxon>Pseudomonadati</taxon>
        <taxon>Pseudomonadota</taxon>
        <taxon>Betaproteobacteria</taxon>
        <taxon>Burkholderiales</taxon>
        <taxon>Burkholderiaceae</taxon>
        <taxon>Paraburkholderia</taxon>
    </lineage>
</organism>
<dbReference type="Pfam" id="PF00483">
    <property type="entry name" value="NTP_transferase"/>
    <property type="match status" value="1"/>
</dbReference>
<evidence type="ECO:0000256" key="8">
    <source>
        <dbReference type="ARBA" id="ARBA00022842"/>
    </source>
</evidence>
<reference evidence="13 14" key="1">
    <citation type="journal article" date="2020" name="Genes (Basel)">
        <title>Genomic Comparison of Insect Gut Symbionts from Divergent Burkholderia Subclades.</title>
        <authorList>
            <person name="Takeshita K."/>
            <person name="Kikuchi Y."/>
        </authorList>
    </citation>
    <scope>NUCLEOTIDE SEQUENCE [LARGE SCALE GENOMIC DNA]</scope>
    <source>
        <strain evidence="13 14">PGU16</strain>
        <plasmid evidence="13 14">PPGU16_p1</plasmid>
    </source>
</reference>
<evidence type="ECO:0000256" key="2">
    <source>
        <dbReference type="ARBA" id="ARBA00010480"/>
    </source>
</evidence>
<evidence type="ECO:0000256" key="6">
    <source>
        <dbReference type="ARBA" id="ARBA00022695"/>
    </source>
</evidence>
<dbReference type="InterPro" id="IPR005835">
    <property type="entry name" value="NTP_transferase_dom"/>
</dbReference>
<dbReference type="PANTHER" id="PTHR43532:SF1">
    <property type="entry name" value="GLUCOSE-1-PHOSPHATE THYMIDYLYLTRANSFERASE 1"/>
    <property type="match status" value="1"/>
</dbReference>
<comment type="catalytic activity">
    <reaction evidence="10 11">
        <text>dTTP + alpha-D-glucose 1-phosphate + H(+) = dTDP-alpha-D-glucose + diphosphate</text>
        <dbReference type="Rhea" id="RHEA:15225"/>
        <dbReference type="ChEBI" id="CHEBI:15378"/>
        <dbReference type="ChEBI" id="CHEBI:33019"/>
        <dbReference type="ChEBI" id="CHEBI:37568"/>
        <dbReference type="ChEBI" id="CHEBI:57477"/>
        <dbReference type="ChEBI" id="CHEBI:58601"/>
        <dbReference type="EC" id="2.7.7.24"/>
    </reaction>
</comment>
<keyword evidence="13" id="KW-0614">Plasmid</keyword>
<dbReference type="KEGG" id="plad:PPGU16_59550"/>
<dbReference type="NCBIfam" id="TIGR01207">
    <property type="entry name" value="rmlA"/>
    <property type="match status" value="1"/>
</dbReference>
<evidence type="ECO:0000259" key="12">
    <source>
        <dbReference type="Pfam" id="PF00483"/>
    </source>
</evidence>
<dbReference type="AlphaFoldDB" id="A0A7I8BX96"/>
<evidence type="ECO:0000256" key="7">
    <source>
        <dbReference type="ARBA" id="ARBA00022723"/>
    </source>
</evidence>
<evidence type="ECO:0000256" key="5">
    <source>
        <dbReference type="ARBA" id="ARBA00022679"/>
    </source>
</evidence>
<gene>
    <name evidence="13" type="primary">rmlA_2</name>
    <name evidence="13" type="ORF">PPGU16_59550</name>
</gene>
<evidence type="ECO:0000313" key="13">
    <source>
        <dbReference type="EMBL" id="BCF92888.1"/>
    </source>
</evidence>